<feature type="region of interest" description="Disordered" evidence="1">
    <location>
        <begin position="154"/>
        <end position="174"/>
    </location>
</feature>
<reference evidence="2 3" key="1">
    <citation type="submission" date="2016-11" db="EMBL/GenBank/DDBJ databases">
        <title>Actinomyces gypaetusis sp. nov. isolated from the vulture Gypaetus barbatus in Qinghai Tibet Plateau China.</title>
        <authorList>
            <person name="Meng X."/>
        </authorList>
    </citation>
    <scope>NUCLEOTIDE SEQUENCE [LARGE SCALE GENOMIC DNA]</scope>
    <source>
        <strain evidence="2 3">VUL4_2</strain>
    </source>
</reference>
<evidence type="ECO:0000313" key="2">
    <source>
        <dbReference type="EMBL" id="OKL48957.1"/>
    </source>
</evidence>
<proteinExistence type="predicted"/>
<organism evidence="2 3">
    <name type="scientific">Boudabousia liubingyangii</name>
    <dbReference type="NCBI Taxonomy" id="1921764"/>
    <lineage>
        <taxon>Bacteria</taxon>
        <taxon>Bacillati</taxon>
        <taxon>Actinomycetota</taxon>
        <taxon>Actinomycetes</taxon>
        <taxon>Actinomycetales</taxon>
        <taxon>Actinomycetaceae</taxon>
        <taxon>Boudabousia</taxon>
    </lineage>
</organism>
<evidence type="ECO:0000313" key="3">
    <source>
        <dbReference type="Proteomes" id="UP000186785"/>
    </source>
</evidence>
<feature type="compositionally biased region" description="Polar residues" evidence="1">
    <location>
        <begin position="163"/>
        <end position="174"/>
    </location>
</feature>
<dbReference type="Gene3D" id="3.40.50.10900">
    <property type="entry name" value="PAC-like subunit"/>
    <property type="match status" value="2"/>
</dbReference>
<name>A0A1Q5PN55_9ACTO</name>
<feature type="compositionally biased region" description="Basic residues" evidence="1">
    <location>
        <begin position="379"/>
        <end position="391"/>
    </location>
</feature>
<dbReference type="InterPro" id="IPR019151">
    <property type="entry name" value="Proteasome_assmbl_chaperone_2"/>
</dbReference>
<dbReference type="AlphaFoldDB" id="A0A1Q5PN55"/>
<comment type="caution">
    <text evidence="2">The sequence shown here is derived from an EMBL/GenBank/DDBJ whole genome shotgun (WGS) entry which is preliminary data.</text>
</comment>
<dbReference type="EMBL" id="MQSV01000002">
    <property type="protein sequence ID" value="OKL48957.1"/>
    <property type="molecule type" value="Genomic_DNA"/>
</dbReference>
<accession>A0A1Q5PN55</accession>
<keyword evidence="3" id="KW-1185">Reference proteome</keyword>
<evidence type="ECO:0008006" key="4">
    <source>
        <dbReference type="Google" id="ProtNLM"/>
    </source>
</evidence>
<dbReference type="Pfam" id="PF09754">
    <property type="entry name" value="PAC2"/>
    <property type="match status" value="2"/>
</dbReference>
<dbReference type="InterPro" id="IPR038389">
    <property type="entry name" value="PSMG2_sf"/>
</dbReference>
<feature type="region of interest" description="Disordered" evidence="1">
    <location>
        <begin position="188"/>
        <end position="218"/>
    </location>
</feature>
<evidence type="ECO:0000256" key="1">
    <source>
        <dbReference type="SAM" id="MobiDB-lite"/>
    </source>
</evidence>
<dbReference type="RefSeq" id="WP_073708945.1">
    <property type="nucleotide sequence ID" value="NZ_MQSV01000002.1"/>
</dbReference>
<protein>
    <recommendedName>
        <fullName evidence="4">PAC2 family protein</fullName>
    </recommendedName>
</protein>
<feature type="region of interest" description="Disordered" evidence="1">
    <location>
        <begin position="350"/>
        <end position="391"/>
    </location>
</feature>
<dbReference type="Proteomes" id="UP000186785">
    <property type="component" value="Unassembled WGS sequence"/>
</dbReference>
<dbReference type="STRING" id="1921764.BSR28_03275"/>
<dbReference type="SUPFAM" id="SSF159659">
    <property type="entry name" value="Cgl1923-like"/>
    <property type="match status" value="2"/>
</dbReference>
<gene>
    <name evidence="2" type="ORF">BSR29_03705</name>
</gene>
<dbReference type="OrthoDB" id="3733464at2"/>
<sequence length="391" mass="43174">MENQSNPLFALGPQAEAKATRLVHFFHGTMDPGNAGRLALEQLLEASIVGRYATFNADELIDYRASRPLASVENWELSNLDTAQIVIDLAIDLDGQPFLLLHGPEPDFRWEAFTEALATIIARAGVEEIYSLLAVPAALPHTRPLQLHVLHGEPRKTAGMPFNPSTLDRPSNETPGMRIRQLPAVPANPQTHFNPGLPSLTSAEGEGEPPRLSSAAEEENPNVLKLSASLDVFIMYRLARRGFRTRGLVVSVPYYLFESEYFPAAAELLRALSSMAHLSLPLGDLDAAAAVLAPQLEAMVQASPDNQSLIASLEENYDSLGSQSASANPDFGSFPDLMIPDEDEIGRQLENFLKSEEDKNRRVRRAQKPLPDMGQWGKLPRRSRRGRWRQD</sequence>